<dbReference type="Proteomes" id="UP000799770">
    <property type="component" value="Unassembled WGS sequence"/>
</dbReference>
<organism evidence="2 3">
    <name type="scientific">Lophiotrema nucula</name>
    <dbReference type="NCBI Taxonomy" id="690887"/>
    <lineage>
        <taxon>Eukaryota</taxon>
        <taxon>Fungi</taxon>
        <taxon>Dikarya</taxon>
        <taxon>Ascomycota</taxon>
        <taxon>Pezizomycotina</taxon>
        <taxon>Dothideomycetes</taxon>
        <taxon>Pleosporomycetidae</taxon>
        <taxon>Pleosporales</taxon>
        <taxon>Lophiotremataceae</taxon>
        <taxon>Lophiotrema</taxon>
    </lineage>
</organism>
<feature type="region of interest" description="Disordered" evidence="1">
    <location>
        <begin position="226"/>
        <end position="248"/>
    </location>
</feature>
<evidence type="ECO:0000313" key="3">
    <source>
        <dbReference type="Proteomes" id="UP000799770"/>
    </source>
</evidence>
<reference evidence="2" key="1">
    <citation type="journal article" date="2020" name="Stud. Mycol.">
        <title>101 Dothideomycetes genomes: a test case for predicting lifestyles and emergence of pathogens.</title>
        <authorList>
            <person name="Haridas S."/>
            <person name="Albert R."/>
            <person name="Binder M."/>
            <person name="Bloem J."/>
            <person name="Labutti K."/>
            <person name="Salamov A."/>
            <person name="Andreopoulos B."/>
            <person name="Baker S."/>
            <person name="Barry K."/>
            <person name="Bills G."/>
            <person name="Bluhm B."/>
            <person name="Cannon C."/>
            <person name="Castanera R."/>
            <person name="Culley D."/>
            <person name="Daum C."/>
            <person name="Ezra D."/>
            <person name="Gonzalez J."/>
            <person name="Henrissat B."/>
            <person name="Kuo A."/>
            <person name="Liang C."/>
            <person name="Lipzen A."/>
            <person name="Lutzoni F."/>
            <person name="Magnuson J."/>
            <person name="Mondo S."/>
            <person name="Nolan M."/>
            <person name="Ohm R."/>
            <person name="Pangilinan J."/>
            <person name="Park H.-J."/>
            <person name="Ramirez L."/>
            <person name="Alfaro M."/>
            <person name="Sun H."/>
            <person name="Tritt A."/>
            <person name="Yoshinaga Y."/>
            <person name="Zwiers L.-H."/>
            <person name="Turgeon B."/>
            <person name="Goodwin S."/>
            <person name="Spatafora J."/>
            <person name="Crous P."/>
            <person name="Grigoriev I."/>
        </authorList>
    </citation>
    <scope>NUCLEOTIDE SEQUENCE</scope>
    <source>
        <strain evidence="2">CBS 627.86</strain>
    </source>
</reference>
<sequence>MVRLRSSSGFGAEEGTLSAKQGSSRPLRVSQPCQHAHPPSRSAPVETCPTPDVAERARRDAKSSHRSESAAPQPAPRKASLKEAIAHAAATAGAVLLAEVAAGSSLSFRTTSMQRPQARRASQFAIDGNPREPASPADPVPGRLRSSLIRPCQPSGPVYTVPTGSSGCAQLTLPVRRRAPPSNSVVMLAGVPLRLLDSTPSSNWGRLPSKRSAAAALDRTRILPTASALEQASGSPPKPTRLVPRSSFTEPVERHVSGGESVFGPCLKHVYVSAQRHHGQTVYQDSRFDPGRMVIETKWIRSSRACSTGSAYGSERTFCGKRLASHGSTLSIKTPEPTAVSVLHKSMPVCAWSVRALVSRLSSDSPPYPNISNMPDYYAFPRLISVIIPDALVDTSAAELLSSLRHLTIAMDA</sequence>
<dbReference type="AlphaFoldDB" id="A0A6A5ZR06"/>
<name>A0A6A5ZR06_9PLEO</name>
<keyword evidence="3" id="KW-1185">Reference proteome</keyword>
<proteinExistence type="predicted"/>
<gene>
    <name evidence="2" type="ORF">BDV96DRAFT_593855</name>
</gene>
<dbReference type="EMBL" id="ML977311">
    <property type="protein sequence ID" value="KAF2121899.1"/>
    <property type="molecule type" value="Genomic_DNA"/>
</dbReference>
<feature type="compositionally biased region" description="Basic and acidic residues" evidence="1">
    <location>
        <begin position="53"/>
        <end position="68"/>
    </location>
</feature>
<protein>
    <submittedName>
        <fullName evidence="2">Uncharacterized protein</fullName>
    </submittedName>
</protein>
<evidence type="ECO:0000313" key="2">
    <source>
        <dbReference type="EMBL" id="KAF2121899.1"/>
    </source>
</evidence>
<accession>A0A6A5ZR06</accession>
<feature type="region of interest" description="Disordered" evidence="1">
    <location>
        <begin position="1"/>
        <end position="82"/>
    </location>
</feature>
<evidence type="ECO:0000256" key="1">
    <source>
        <dbReference type="SAM" id="MobiDB-lite"/>
    </source>
</evidence>